<keyword evidence="3" id="KW-1185">Reference proteome</keyword>
<feature type="region of interest" description="Disordered" evidence="1">
    <location>
        <begin position="351"/>
        <end position="490"/>
    </location>
</feature>
<dbReference type="EMBL" id="JH159166">
    <property type="protein sequence ID" value="EGZ05444.1"/>
    <property type="molecule type" value="Genomic_DNA"/>
</dbReference>
<reference evidence="2 3" key="1">
    <citation type="journal article" date="2006" name="Science">
        <title>Phytophthora genome sequences uncover evolutionary origins and mechanisms of pathogenesis.</title>
        <authorList>
            <person name="Tyler B.M."/>
            <person name="Tripathy S."/>
            <person name="Zhang X."/>
            <person name="Dehal P."/>
            <person name="Jiang R.H."/>
            <person name="Aerts A."/>
            <person name="Arredondo F.D."/>
            <person name="Baxter L."/>
            <person name="Bensasson D."/>
            <person name="Beynon J.L."/>
            <person name="Chapman J."/>
            <person name="Damasceno C.M."/>
            <person name="Dorrance A.E."/>
            <person name="Dou D."/>
            <person name="Dickerman A.W."/>
            <person name="Dubchak I.L."/>
            <person name="Garbelotto M."/>
            <person name="Gijzen M."/>
            <person name="Gordon S.G."/>
            <person name="Govers F."/>
            <person name="Grunwald N.J."/>
            <person name="Huang W."/>
            <person name="Ivors K.L."/>
            <person name="Jones R.W."/>
            <person name="Kamoun S."/>
            <person name="Krampis K."/>
            <person name="Lamour K.H."/>
            <person name="Lee M.K."/>
            <person name="McDonald W.H."/>
            <person name="Medina M."/>
            <person name="Meijer H.J."/>
            <person name="Nordberg E.K."/>
            <person name="Maclean D.J."/>
            <person name="Ospina-Giraldo M.D."/>
            <person name="Morris P.F."/>
            <person name="Phuntumart V."/>
            <person name="Putnam N.H."/>
            <person name="Rash S."/>
            <person name="Rose J.K."/>
            <person name="Sakihama Y."/>
            <person name="Salamov A.A."/>
            <person name="Savidor A."/>
            <person name="Scheuring C.F."/>
            <person name="Smith B.M."/>
            <person name="Sobral B.W."/>
            <person name="Terry A."/>
            <person name="Torto-Alalibo T.A."/>
            <person name="Win J."/>
            <person name="Xu Z."/>
            <person name="Zhang H."/>
            <person name="Grigoriev I.V."/>
            <person name="Rokhsar D.S."/>
            <person name="Boore J.L."/>
        </authorList>
    </citation>
    <scope>NUCLEOTIDE SEQUENCE [LARGE SCALE GENOMIC DNA]</scope>
    <source>
        <strain evidence="2 3">P6497</strain>
    </source>
</reference>
<dbReference type="RefSeq" id="XP_009538975.1">
    <property type="nucleotide sequence ID" value="XM_009540680.1"/>
</dbReference>
<evidence type="ECO:0000256" key="1">
    <source>
        <dbReference type="SAM" id="MobiDB-lite"/>
    </source>
</evidence>
<feature type="compositionally biased region" description="Basic and acidic residues" evidence="1">
    <location>
        <begin position="355"/>
        <end position="378"/>
    </location>
</feature>
<protein>
    <submittedName>
        <fullName evidence="2">Uncharacterized protein</fullName>
    </submittedName>
</protein>
<proteinExistence type="predicted"/>
<feature type="compositionally biased region" description="Low complexity" evidence="1">
    <location>
        <begin position="410"/>
        <end position="420"/>
    </location>
</feature>
<dbReference type="InParanoid" id="G5AFS8"/>
<dbReference type="KEGG" id="psoj:PHYSODRAFT_261944"/>
<evidence type="ECO:0000313" key="2">
    <source>
        <dbReference type="EMBL" id="EGZ05444.1"/>
    </source>
</evidence>
<evidence type="ECO:0000313" key="3">
    <source>
        <dbReference type="Proteomes" id="UP000002640"/>
    </source>
</evidence>
<accession>G5AFS8</accession>
<organism evidence="2 3">
    <name type="scientific">Phytophthora sojae (strain P6497)</name>
    <name type="common">Soybean stem and root rot agent</name>
    <name type="synonym">Phytophthora megasperma f. sp. glycines</name>
    <dbReference type="NCBI Taxonomy" id="1094619"/>
    <lineage>
        <taxon>Eukaryota</taxon>
        <taxon>Sar</taxon>
        <taxon>Stramenopiles</taxon>
        <taxon>Oomycota</taxon>
        <taxon>Peronosporomycetes</taxon>
        <taxon>Peronosporales</taxon>
        <taxon>Peronosporaceae</taxon>
        <taxon>Phytophthora</taxon>
    </lineage>
</organism>
<feature type="compositionally biased region" description="Polar residues" evidence="1">
    <location>
        <begin position="9"/>
        <end position="33"/>
    </location>
</feature>
<dbReference type="Proteomes" id="UP000002640">
    <property type="component" value="Unassembled WGS sequence"/>
</dbReference>
<name>G5AFS8_PHYSP</name>
<dbReference type="AlphaFoldDB" id="G5AFS8"/>
<feature type="region of interest" description="Disordered" evidence="1">
    <location>
        <begin position="1"/>
        <end position="60"/>
    </location>
</feature>
<feature type="compositionally biased region" description="Acidic residues" evidence="1">
    <location>
        <begin position="44"/>
        <end position="60"/>
    </location>
</feature>
<sequence length="562" mass="63047">MVKGIVTPSPATVGSNSARLTNSADSANATITDATADEARTVQFDEEDAQDQESEEDLEDEYEEKAELLGEVDELSLQVGRMGTPRPVVRNLAAELGNDTDDEDQAAAQGERPPLIPRTTRNADTPSVNKVLGRLGEEMRAQSEWMMMFAPVAMAQARWPVLGPELTQPVNSTDINQLVEDTVLLLKAMGFRCTSRPNSLSLGDWDPSRASREILKWKHAAELSDSDDGREYLNSAEESVKDVIKHLSFDDAESDRTQYLEFDQSARAGYYSAQRKDNELVCDFLIRLNGYAKSAKIQYEAGGADAVDHVEHFLLHCGDDDVMDLLYPQQLTDIKKVEKIINQKILGERRKKQRDRLIGSRSRDAKRTDSPRHSEARRTTALLEDDSYELAERRQSNRRSNLYDSDSDQSDGSQPSYSDSAVDSEDDYIDTGFTSDRDRRSGDRGNSAGIPRSDYRRGQPSSADRASRGYDRRDQTGRRSDSRERPSYGPCAACGGANHSVHYCRRRCKFCKQLHDVGQCELFQRYEKLAAFVKSNVDKSKLPEDLQDLYTPSDLNSAARQH</sequence>
<gene>
    <name evidence="2" type="ORF">PHYSODRAFT_261944</name>
</gene>
<dbReference type="GeneID" id="20639330"/>
<feature type="region of interest" description="Disordered" evidence="1">
    <location>
        <begin position="98"/>
        <end position="126"/>
    </location>
</feature>
<feature type="compositionally biased region" description="Basic and acidic residues" evidence="1">
    <location>
        <begin position="465"/>
        <end position="486"/>
    </location>
</feature>